<evidence type="ECO:0000313" key="1">
    <source>
        <dbReference type="EMBL" id="CAI8837813.1"/>
    </source>
</evidence>
<keyword evidence="2" id="KW-1185">Reference proteome</keyword>
<reference evidence="1 2" key="1">
    <citation type="submission" date="2023-03" db="EMBL/GenBank/DDBJ databases">
        <authorList>
            <person name="Pearce D."/>
        </authorList>
    </citation>
    <scope>NUCLEOTIDE SEQUENCE [LARGE SCALE GENOMIC DNA]</scope>
    <source>
        <strain evidence="1">Msz</strain>
    </source>
</reference>
<accession>A0ABN8X549</accession>
<proteinExistence type="predicted"/>
<dbReference type="EMBL" id="OX458333">
    <property type="protein sequence ID" value="CAI8837813.1"/>
    <property type="molecule type" value="Genomic_DNA"/>
</dbReference>
<sequence length="102" mass="10885">MAKPIQKYGMLTGSVERVSADASDVAGSGAFAANAPPGAQPKPPVYKVLVGLNAQYLEMGRLRFALGAGMQAMAEIRLGDRTVAEYLLLPVQKAWHEAGRER</sequence>
<evidence type="ECO:0000313" key="2">
    <source>
        <dbReference type="Proteomes" id="UP001162030"/>
    </source>
</evidence>
<name>A0ABN8X549_9GAMM</name>
<dbReference type="Proteomes" id="UP001162030">
    <property type="component" value="Chromosome"/>
</dbReference>
<gene>
    <name evidence="1" type="ORF">MSZNOR_2272</name>
</gene>
<organism evidence="1 2">
    <name type="scientific">Methylocaldum szegediense</name>
    <dbReference type="NCBI Taxonomy" id="73780"/>
    <lineage>
        <taxon>Bacteria</taxon>
        <taxon>Pseudomonadati</taxon>
        <taxon>Pseudomonadota</taxon>
        <taxon>Gammaproteobacteria</taxon>
        <taxon>Methylococcales</taxon>
        <taxon>Methylococcaceae</taxon>
        <taxon>Methylocaldum</taxon>
    </lineage>
</organism>
<protein>
    <submittedName>
        <fullName evidence="1">Uncharacterized protein</fullName>
    </submittedName>
</protein>
<dbReference type="RefSeq" id="WP_317964005.1">
    <property type="nucleotide sequence ID" value="NZ_OX458333.1"/>
</dbReference>